<dbReference type="EMBL" id="CP145316">
    <property type="protein sequence ID" value="XAM18712.1"/>
    <property type="molecule type" value="Genomic_DNA"/>
</dbReference>
<dbReference type="RefSeq" id="WP_300449084.1">
    <property type="nucleotide sequence ID" value="NZ_CP145316.1"/>
</dbReference>
<keyword evidence="2" id="KW-1185">Reference proteome</keyword>
<name>A0ABZ3F6C9_9HELI</name>
<dbReference type="Proteomes" id="UP001434737">
    <property type="component" value="Chromosome"/>
</dbReference>
<sequence length="119" mass="13707">MLKTLLNEVLTLFKSCNLLLLSEDRITQEGNYLLFSSMRSKEESYREYELKIYVAGNSLNKDGSSIFLRIEEILELCSKHRANALSCVNASLMSWEKVGLFTQTNGLFVYEIILNLKTR</sequence>
<proteinExistence type="predicted"/>
<evidence type="ECO:0000313" key="2">
    <source>
        <dbReference type="Proteomes" id="UP001434737"/>
    </source>
</evidence>
<reference evidence="1 2" key="1">
    <citation type="submission" date="2024-02" db="EMBL/GenBank/DDBJ databases">
        <title>Genome and pathogenicity analysis of Helicobacter mastomyrinus isolated from mice.</title>
        <authorList>
            <person name="Zhu L."/>
        </authorList>
    </citation>
    <scope>NUCLEOTIDE SEQUENCE [LARGE SCALE GENOMIC DNA]</scope>
    <source>
        <strain evidence="1 2">Hm-17</strain>
    </source>
</reference>
<gene>
    <name evidence="1" type="ORF">V3I05_03260</name>
</gene>
<accession>A0ABZ3F6C9</accession>
<protein>
    <submittedName>
        <fullName evidence="1">Uncharacterized protein</fullName>
    </submittedName>
</protein>
<organism evidence="1 2">
    <name type="scientific">Helicobacter mastomyrinus</name>
    <dbReference type="NCBI Taxonomy" id="287948"/>
    <lineage>
        <taxon>Bacteria</taxon>
        <taxon>Pseudomonadati</taxon>
        <taxon>Campylobacterota</taxon>
        <taxon>Epsilonproteobacteria</taxon>
        <taxon>Campylobacterales</taxon>
        <taxon>Helicobacteraceae</taxon>
        <taxon>Helicobacter</taxon>
    </lineage>
</organism>
<evidence type="ECO:0000313" key="1">
    <source>
        <dbReference type="EMBL" id="XAM18712.1"/>
    </source>
</evidence>